<reference evidence="2 3" key="1">
    <citation type="submission" date="2024-05" db="EMBL/GenBank/DDBJ databases">
        <authorList>
            <person name="Wallberg A."/>
        </authorList>
    </citation>
    <scope>NUCLEOTIDE SEQUENCE [LARGE SCALE GENOMIC DNA]</scope>
</reference>
<name>A0AAV2QHR0_MEGNR</name>
<comment type="caution">
    <text evidence="2">The sequence shown here is derived from an EMBL/GenBank/DDBJ whole genome shotgun (WGS) entry which is preliminary data.</text>
</comment>
<evidence type="ECO:0000313" key="3">
    <source>
        <dbReference type="Proteomes" id="UP001497623"/>
    </source>
</evidence>
<gene>
    <name evidence="2" type="ORF">MNOR_LOCUS12134</name>
</gene>
<keyword evidence="3" id="KW-1185">Reference proteome</keyword>
<proteinExistence type="predicted"/>
<keyword evidence="1" id="KW-1133">Transmembrane helix</keyword>
<dbReference type="SUPFAM" id="SSF103473">
    <property type="entry name" value="MFS general substrate transporter"/>
    <property type="match status" value="1"/>
</dbReference>
<dbReference type="AlphaFoldDB" id="A0AAV2QHR0"/>
<sequence length="188" mass="20829">MSGIINIDDTTSSELSTNYSSFCNEGEVSSPGAITSLENGNVTNINSMNSDLWTIADGKTTKHDSKYSLKSIVSSAAQSVKSAQLSHSQQDSDVRESLLENEAHDEYPLLLLGLGPRSSISTASVHSETNIEAPCIQKTYRKPWFTKNQWLLLISMLLLYFADYATMSIMAPFFPDIAREMKLNKFMN</sequence>
<accession>A0AAV2QHR0</accession>
<organism evidence="2 3">
    <name type="scientific">Meganyctiphanes norvegica</name>
    <name type="common">Northern krill</name>
    <name type="synonym">Thysanopoda norvegica</name>
    <dbReference type="NCBI Taxonomy" id="48144"/>
    <lineage>
        <taxon>Eukaryota</taxon>
        <taxon>Metazoa</taxon>
        <taxon>Ecdysozoa</taxon>
        <taxon>Arthropoda</taxon>
        <taxon>Crustacea</taxon>
        <taxon>Multicrustacea</taxon>
        <taxon>Malacostraca</taxon>
        <taxon>Eumalacostraca</taxon>
        <taxon>Eucarida</taxon>
        <taxon>Euphausiacea</taxon>
        <taxon>Euphausiidae</taxon>
        <taxon>Meganyctiphanes</taxon>
    </lineage>
</organism>
<dbReference type="EMBL" id="CAXKWB010006567">
    <property type="protein sequence ID" value="CAL4083349.1"/>
    <property type="molecule type" value="Genomic_DNA"/>
</dbReference>
<keyword evidence="1" id="KW-0812">Transmembrane</keyword>
<feature type="transmembrane region" description="Helical" evidence="1">
    <location>
        <begin position="150"/>
        <end position="174"/>
    </location>
</feature>
<evidence type="ECO:0000256" key="1">
    <source>
        <dbReference type="SAM" id="Phobius"/>
    </source>
</evidence>
<keyword evidence="1" id="KW-0472">Membrane</keyword>
<evidence type="ECO:0008006" key="4">
    <source>
        <dbReference type="Google" id="ProtNLM"/>
    </source>
</evidence>
<protein>
    <recommendedName>
        <fullName evidence="4">Major facilitator superfamily (MFS) profile domain-containing protein</fullName>
    </recommendedName>
</protein>
<dbReference type="InterPro" id="IPR036259">
    <property type="entry name" value="MFS_trans_sf"/>
</dbReference>
<feature type="non-terminal residue" evidence="2">
    <location>
        <position position="188"/>
    </location>
</feature>
<evidence type="ECO:0000313" key="2">
    <source>
        <dbReference type="EMBL" id="CAL4083349.1"/>
    </source>
</evidence>
<dbReference type="Proteomes" id="UP001497623">
    <property type="component" value="Unassembled WGS sequence"/>
</dbReference>